<dbReference type="Proteomes" id="UP000481033">
    <property type="component" value="Unassembled WGS sequence"/>
</dbReference>
<dbReference type="Gene3D" id="3.40.50.300">
    <property type="entry name" value="P-loop containing nucleotide triphosphate hydrolases"/>
    <property type="match status" value="1"/>
</dbReference>
<dbReference type="PANTHER" id="PTHR46844">
    <property type="entry name" value="SLR5058 PROTEIN"/>
    <property type="match status" value="1"/>
</dbReference>
<accession>A0A6M0RTP9</accession>
<organism evidence="2 3">
    <name type="scientific">Adonisia turfae CCMR0081</name>
    <dbReference type="NCBI Taxonomy" id="2292702"/>
    <lineage>
        <taxon>Bacteria</taxon>
        <taxon>Bacillati</taxon>
        <taxon>Cyanobacteriota</taxon>
        <taxon>Adonisia</taxon>
        <taxon>Adonisia turfae</taxon>
    </lineage>
</organism>
<dbReference type="AlphaFoldDB" id="A0A6M0RTP9"/>
<dbReference type="SUPFAM" id="SSF52540">
    <property type="entry name" value="P-loop containing nucleoside triphosphate hydrolases"/>
    <property type="match status" value="1"/>
</dbReference>
<sequence>MIESAIGGIAVPLFEQLWKAGVHLVGQIHEARQDVRDIEQVLKASQNYHLKYENRHGQVKVMPGLMKEPVPLASIYTAVKFLDEDSICQFASPDDLEQLYRDQGKRNFQTTEKRHDGITIAKEKQYLMVLGGPGVGKSTFLRKLGLEALKGQQGQLQREQIPVFIELKTFRRKTIDLAAVIAKEFKICGFPNARDFTKLSLDQGKLLILLDGLDEVPTENVNQIIDNIESFAIQHDKNTFIASCRTAAYRSSFQQFTDVTIADFDDEQIEQFTQRWFNSELDQQTDTANKYWKLLQQSNNNAVKELAHTPLLLTFLCLVYEREQTLPNRRSTLYGRALSILLSEWSAQKRLEQSPIYEDFHPELEKELLSDIAYNSITEDRLFFSKSDITNRISTFLADTLDAPAHLNGAAVLQAIEVQQGIIVERATDTYSFSHLTLQEYLTALYIFNHQLTSELVSQHLSDQRWREVFLLVVGLMGRRGHELLHTIYQQTKTDINAQPKIRSLVQWAEQATQGPPSEYKKFAKIATAIATASTIASIRTPSRAIVRIIKRARIIASDRVIGRTIAIASAIKRAVDSAIDRDSANAINSLSASVSAIYLNDDKLFNTSEFQELPNQLLILRENMYQLSKSSDEWPHHADKLESTFLKALGLTAEDVSLSTDDWKRLDDYLYANELLLSCKQSSISISRKAWETLEERLLTV</sequence>
<dbReference type="EMBL" id="QXHD01000004">
    <property type="protein sequence ID" value="NEZ59648.1"/>
    <property type="molecule type" value="Genomic_DNA"/>
</dbReference>
<evidence type="ECO:0000259" key="1">
    <source>
        <dbReference type="PROSITE" id="PS50837"/>
    </source>
</evidence>
<comment type="caution">
    <text evidence="2">The sequence shown here is derived from an EMBL/GenBank/DDBJ whole genome shotgun (WGS) entry which is preliminary data.</text>
</comment>
<reference evidence="2 3" key="1">
    <citation type="journal article" date="2020" name="Microb. Ecol.">
        <title>Ecogenomics of the Marine Benthic Filamentous Cyanobacterium Adonisia.</title>
        <authorList>
            <person name="Walter J.M."/>
            <person name="Coutinho F.H."/>
            <person name="Leomil L."/>
            <person name="Hargreaves P.I."/>
            <person name="Campeao M.E."/>
            <person name="Vieira V.V."/>
            <person name="Silva B.S."/>
            <person name="Fistarol G.O."/>
            <person name="Salomon P.S."/>
            <person name="Sawabe T."/>
            <person name="Mino S."/>
            <person name="Hosokawa M."/>
            <person name="Miyashita H."/>
            <person name="Maruyama F."/>
            <person name="van Verk M.C."/>
            <person name="Dutilh B.E."/>
            <person name="Thompson C.C."/>
            <person name="Thompson F.L."/>
        </authorList>
    </citation>
    <scope>NUCLEOTIDE SEQUENCE [LARGE SCALE GENOMIC DNA]</scope>
    <source>
        <strain evidence="2 3">CCMR0081</strain>
    </source>
</reference>
<evidence type="ECO:0000313" key="3">
    <source>
        <dbReference type="Proteomes" id="UP000481033"/>
    </source>
</evidence>
<feature type="domain" description="NACHT" evidence="1">
    <location>
        <begin position="125"/>
        <end position="248"/>
    </location>
</feature>
<dbReference type="InterPro" id="IPR027417">
    <property type="entry name" value="P-loop_NTPase"/>
</dbReference>
<evidence type="ECO:0000313" key="2">
    <source>
        <dbReference type="EMBL" id="NEZ59648.1"/>
    </source>
</evidence>
<dbReference type="InterPro" id="IPR054501">
    <property type="entry name" value="NCH2"/>
</dbReference>
<dbReference type="PANTHER" id="PTHR46844:SF1">
    <property type="entry name" value="SLR5058 PROTEIN"/>
    <property type="match status" value="1"/>
</dbReference>
<dbReference type="InterPro" id="IPR007111">
    <property type="entry name" value="NACHT_NTPase"/>
</dbReference>
<dbReference type="Pfam" id="PF05729">
    <property type="entry name" value="NACHT"/>
    <property type="match status" value="1"/>
</dbReference>
<proteinExistence type="predicted"/>
<name>A0A6M0RTP9_9CYAN</name>
<dbReference type="PROSITE" id="PS50837">
    <property type="entry name" value="NACHT"/>
    <property type="match status" value="1"/>
</dbReference>
<keyword evidence="3" id="KW-1185">Reference proteome</keyword>
<dbReference type="Pfam" id="PF22727">
    <property type="entry name" value="NCH2"/>
    <property type="match status" value="1"/>
</dbReference>
<dbReference type="RefSeq" id="WP_163702550.1">
    <property type="nucleotide sequence ID" value="NZ_QXHD01000004.1"/>
</dbReference>
<gene>
    <name evidence="2" type="ORF">DXZ20_29205</name>
</gene>
<protein>
    <submittedName>
        <fullName evidence="2">NACHT domain-containing protein</fullName>
    </submittedName>
</protein>